<feature type="domain" description="FAD-binding PCMH-type" evidence="1">
    <location>
        <begin position="1"/>
        <end position="164"/>
    </location>
</feature>
<dbReference type="Proteomes" id="UP000239709">
    <property type="component" value="Chromosome"/>
</dbReference>
<sequence>MHLVTPPTPQAAQALADEMGARARFIAGGTVVQQEWEGVVRRAPSGICFINTQAWPQTQTVSLAGEHLRIGANVRLEAVRQNPLVRAHAPLLVEAIGQLGAAGVRRLGTLGGNIAWGVGDTGPVLLVLDALAELADGTLEPLAHTLARNARPLMQAFHLPRTDVHGAPATAFEKVGYRAAFTPARVRVALRWADASRGQHLVRAAAGAPGTPIRRLHAVEAAMVSTPAPTLADMRAACLRDLPEPLAVMTSRLIAGHCRLL</sequence>
<accession>A0A2S0MJQ6</accession>
<dbReference type="PROSITE" id="PS51387">
    <property type="entry name" value="FAD_PCMH"/>
    <property type="match status" value="1"/>
</dbReference>
<dbReference type="EMBL" id="CP027666">
    <property type="protein sequence ID" value="AVO36125.1"/>
    <property type="molecule type" value="Genomic_DNA"/>
</dbReference>
<evidence type="ECO:0000313" key="3">
    <source>
        <dbReference type="Proteomes" id="UP000239709"/>
    </source>
</evidence>
<evidence type="ECO:0000313" key="2">
    <source>
        <dbReference type="EMBL" id="AVO36125.1"/>
    </source>
</evidence>
<dbReference type="PANTHER" id="PTHR42659">
    <property type="entry name" value="XANTHINE DEHYDROGENASE SUBUNIT C-RELATED"/>
    <property type="match status" value="1"/>
</dbReference>
<dbReference type="KEGG" id="otk:C6570_12010"/>
<dbReference type="Gene3D" id="3.30.465.10">
    <property type="match status" value="1"/>
</dbReference>
<organism evidence="2 3">
    <name type="scientific">Ottowia oryzae</name>
    <dbReference type="NCBI Taxonomy" id="2109914"/>
    <lineage>
        <taxon>Bacteria</taxon>
        <taxon>Pseudomonadati</taxon>
        <taxon>Pseudomonadota</taxon>
        <taxon>Betaproteobacteria</taxon>
        <taxon>Burkholderiales</taxon>
        <taxon>Comamonadaceae</taxon>
        <taxon>Ottowia</taxon>
    </lineage>
</organism>
<dbReference type="PANTHER" id="PTHR42659:SF9">
    <property type="entry name" value="XANTHINE DEHYDROGENASE FAD-BINDING SUBUNIT XDHB-RELATED"/>
    <property type="match status" value="1"/>
</dbReference>
<protein>
    <submittedName>
        <fullName evidence="2">Molybdopterin dehydrogenase</fullName>
    </submittedName>
</protein>
<dbReference type="InterPro" id="IPR016169">
    <property type="entry name" value="FAD-bd_PCMH_sub2"/>
</dbReference>
<gene>
    <name evidence="2" type="ORF">C6570_12010</name>
</gene>
<dbReference type="GO" id="GO:0071949">
    <property type="term" value="F:FAD binding"/>
    <property type="evidence" value="ECO:0007669"/>
    <property type="project" value="InterPro"/>
</dbReference>
<dbReference type="InterPro" id="IPR016166">
    <property type="entry name" value="FAD-bd_PCMH"/>
</dbReference>
<name>A0A2S0MJQ6_9BURK</name>
<dbReference type="AlphaFoldDB" id="A0A2S0MJQ6"/>
<dbReference type="InterPro" id="IPR051312">
    <property type="entry name" value="Diverse_Substr_Oxidored"/>
</dbReference>
<keyword evidence="3" id="KW-1185">Reference proteome</keyword>
<dbReference type="InterPro" id="IPR002346">
    <property type="entry name" value="Mopterin_DH_FAD-bd"/>
</dbReference>
<dbReference type="SUPFAM" id="SSF56176">
    <property type="entry name" value="FAD-binding/transporter-associated domain-like"/>
    <property type="match status" value="1"/>
</dbReference>
<dbReference type="Pfam" id="PF00941">
    <property type="entry name" value="FAD_binding_5"/>
    <property type="match status" value="1"/>
</dbReference>
<dbReference type="GO" id="GO:0016491">
    <property type="term" value="F:oxidoreductase activity"/>
    <property type="evidence" value="ECO:0007669"/>
    <property type="project" value="InterPro"/>
</dbReference>
<dbReference type="OrthoDB" id="9814706at2"/>
<dbReference type="InterPro" id="IPR036318">
    <property type="entry name" value="FAD-bd_PCMH-like_sf"/>
</dbReference>
<reference evidence="2 3" key="1">
    <citation type="submission" date="2018-03" db="EMBL/GenBank/DDBJ databases">
        <title>Genome sequencing of Ottowia sp.</title>
        <authorList>
            <person name="Kim S.-J."/>
            <person name="Heo J."/>
            <person name="Kwon S.-W."/>
        </authorList>
    </citation>
    <scope>NUCLEOTIDE SEQUENCE [LARGE SCALE GENOMIC DNA]</scope>
    <source>
        <strain evidence="2 3">KADR8-3</strain>
    </source>
</reference>
<evidence type="ECO:0000259" key="1">
    <source>
        <dbReference type="PROSITE" id="PS51387"/>
    </source>
</evidence>
<proteinExistence type="predicted"/>